<comment type="caution">
    <text evidence="2">The sequence shown here is derived from an EMBL/GenBank/DDBJ whole genome shotgun (WGS) entry which is preliminary data.</text>
</comment>
<keyword evidence="1" id="KW-0472">Membrane</keyword>
<evidence type="ECO:0000256" key="1">
    <source>
        <dbReference type="SAM" id="Phobius"/>
    </source>
</evidence>
<proteinExistence type="predicted"/>
<evidence type="ECO:0000313" key="3">
    <source>
        <dbReference type="Proteomes" id="UP000004506"/>
    </source>
</evidence>
<gene>
    <name evidence="2" type="ORF">PROSTU_00038</name>
</gene>
<dbReference type="EMBL" id="ABJD02000001">
    <property type="protein sequence ID" value="EDU61947.1"/>
    <property type="molecule type" value="Genomic_DNA"/>
</dbReference>
<evidence type="ECO:0000313" key="2">
    <source>
        <dbReference type="EMBL" id="EDU61947.1"/>
    </source>
</evidence>
<reference evidence="3" key="1">
    <citation type="submission" date="2008-04" db="EMBL/GenBank/DDBJ databases">
        <title>Draft genome sequence of Providencia stuartii (ATCC 25827).</title>
        <authorList>
            <person name="Sudarsanam P."/>
            <person name="Ley R."/>
            <person name="Guruge J."/>
            <person name="Turnbaugh P.J."/>
            <person name="Mahowald M."/>
            <person name="Liep D."/>
            <person name="Gordon J."/>
        </authorList>
    </citation>
    <scope>NUCLEOTIDE SEQUENCE [LARGE SCALE GENOMIC DNA]</scope>
    <source>
        <strain evidence="3">ATCC 25827</strain>
    </source>
</reference>
<organism evidence="2 3">
    <name type="scientific">Providencia stuartii ATCC 25827</name>
    <dbReference type="NCBI Taxonomy" id="471874"/>
    <lineage>
        <taxon>Bacteria</taxon>
        <taxon>Pseudomonadati</taxon>
        <taxon>Pseudomonadota</taxon>
        <taxon>Gammaproteobacteria</taxon>
        <taxon>Enterobacterales</taxon>
        <taxon>Morganellaceae</taxon>
        <taxon>Providencia</taxon>
    </lineage>
</organism>
<keyword evidence="1" id="KW-0812">Transmembrane</keyword>
<name>A0AA86Z4I9_PROST</name>
<sequence>MALFQYKQIILVIGSSNNKLTLVITMNICLFFQHINLFFIA</sequence>
<feature type="transmembrane region" description="Helical" evidence="1">
    <location>
        <begin position="20"/>
        <end position="40"/>
    </location>
</feature>
<dbReference type="AlphaFoldDB" id="A0AA86Z4I9"/>
<reference evidence="3" key="2">
    <citation type="submission" date="2008-04" db="EMBL/GenBank/DDBJ databases">
        <title>Draft genome sequence of Providencia stuartii(ATCC 25827).</title>
        <authorList>
            <person name="Sudarsanam P."/>
            <person name="Ley R."/>
            <person name="Guruge J."/>
            <person name="Turnbaugh P.J."/>
            <person name="Mahowald M."/>
            <person name="Liep D."/>
            <person name="Gordon J."/>
        </authorList>
    </citation>
    <scope>NUCLEOTIDE SEQUENCE [LARGE SCALE GENOMIC DNA]</scope>
    <source>
        <strain evidence="3">ATCC 25827</strain>
    </source>
</reference>
<dbReference type="Proteomes" id="UP000004506">
    <property type="component" value="Unassembled WGS sequence"/>
</dbReference>
<accession>A0AA86Z4I9</accession>
<protein>
    <submittedName>
        <fullName evidence="2">Uncharacterized protein</fullName>
    </submittedName>
</protein>
<reference evidence="2 3" key="3">
    <citation type="submission" date="2008-05" db="EMBL/GenBank/DDBJ databases">
        <authorList>
            <person name="Fulton L."/>
            <person name="Clifton S."/>
            <person name="Fulton B."/>
            <person name="Xu J."/>
            <person name="Minx P."/>
            <person name="Pepin K.H."/>
            <person name="Johnson M."/>
            <person name="Thiruvilangam P."/>
            <person name="Bhonagiri V."/>
            <person name="Nash W.E."/>
            <person name="Mardis E.R."/>
            <person name="Wilson R.K."/>
        </authorList>
    </citation>
    <scope>NUCLEOTIDE SEQUENCE [LARGE SCALE GENOMIC DNA]</scope>
    <source>
        <strain evidence="2 3">ATCC 25827</strain>
    </source>
</reference>
<keyword evidence="1" id="KW-1133">Transmembrane helix</keyword>